<dbReference type="WBParaSite" id="HNAJ_0001151201-mRNA-1">
    <property type="protein sequence ID" value="HNAJ_0001151201-mRNA-1"/>
    <property type="gene ID" value="HNAJ_0001151201"/>
</dbReference>
<dbReference type="GO" id="GO:0000977">
    <property type="term" value="F:RNA polymerase II transcription regulatory region sequence-specific DNA binding"/>
    <property type="evidence" value="ECO:0007669"/>
    <property type="project" value="TreeGrafter"/>
</dbReference>
<dbReference type="Gene3D" id="4.10.280.10">
    <property type="entry name" value="Helix-loop-helix DNA-binding domain"/>
    <property type="match status" value="1"/>
</dbReference>
<dbReference type="Pfam" id="PF00010">
    <property type="entry name" value="HLH"/>
    <property type="match status" value="1"/>
</dbReference>
<evidence type="ECO:0000313" key="5">
    <source>
        <dbReference type="Proteomes" id="UP000278807"/>
    </source>
</evidence>
<gene>
    <name evidence="4" type="ORF">HNAJ_LOCUS11502</name>
</gene>
<protein>
    <submittedName>
        <fullName evidence="6">BHLH domain-containing protein</fullName>
    </submittedName>
</protein>
<name>A0A0R3TUQ9_RODNA</name>
<dbReference type="Proteomes" id="UP000278807">
    <property type="component" value="Unassembled WGS sequence"/>
</dbReference>
<dbReference type="SMART" id="SM00353">
    <property type="entry name" value="HLH"/>
    <property type="match status" value="1"/>
</dbReference>
<evidence type="ECO:0000256" key="1">
    <source>
        <dbReference type="ARBA" id="ARBA00023125"/>
    </source>
</evidence>
<dbReference type="InterPro" id="IPR036638">
    <property type="entry name" value="HLH_DNA-bd_sf"/>
</dbReference>
<keyword evidence="1" id="KW-0238">DNA-binding</keyword>
<reference evidence="6" key="1">
    <citation type="submission" date="2017-02" db="UniProtKB">
        <authorList>
            <consortium name="WormBaseParasite"/>
        </authorList>
    </citation>
    <scope>IDENTIFICATION</scope>
</reference>
<sequence length="257" mass="28546">MPFQPFLPNYQSTPTSHLPSASSSHPSVQCWEDGDNNDKENKPRVKVKGGETGTEVCKKKKTKKTSSKLSRRNERERNRVHLLNQGFDRLRAVVPKREGEYLSKISTLKKAIWYIEHLDRVLREEYVGVAGGEESVAESGVVGTDLDSGGTGMETQSLGTFRREEGVGGTGDEEVGRLSPIFPPRMVEDEEEEEEVVYPAKPLPFSSSKTQFDSGYLSGSFQTPGRIEGTYLDYYIVSPSAGDDTENNCKHISQFSA</sequence>
<evidence type="ECO:0000313" key="6">
    <source>
        <dbReference type="WBParaSite" id="HNAJ_0001151201-mRNA-1"/>
    </source>
</evidence>
<accession>A0A0R3TUQ9</accession>
<dbReference type="InterPro" id="IPR050283">
    <property type="entry name" value="E-box_TF_Regulators"/>
</dbReference>
<dbReference type="STRING" id="102285.A0A0R3TUQ9"/>
<dbReference type="EMBL" id="UZAE01013611">
    <property type="protein sequence ID" value="VDO10597.1"/>
    <property type="molecule type" value="Genomic_DNA"/>
</dbReference>
<dbReference type="GO" id="GO:0032502">
    <property type="term" value="P:developmental process"/>
    <property type="evidence" value="ECO:0007669"/>
    <property type="project" value="TreeGrafter"/>
</dbReference>
<feature type="domain" description="BHLH" evidence="3">
    <location>
        <begin position="67"/>
        <end position="118"/>
    </location>
</feature>
<feature type="compositionally biased region" description="Basic residues" evidence="2">
    <location>
        <begin position="58"/>
        <end position="70"/>
    </location>
</feature>
<dbReference type="InterPro" id="IPR011598">
    <property type="entry name" value="bHLH_dom"/>
</dbReference>
<organism evidence="6">
    <name type="scientific">Rodentolepis nana</name>
    <name type="common">Dwarf tapeworm</name>
    <name type="synonym">Hymenolepis nana</name>
    <dbReference type="NCBI Taxonomy" id="102285"/>
    <lineage>
        <taxon>Eukaryota</taxon>
        <taxon>Metazoa</taxon>
        <taxon>Spiralia</taxon>
        <taxon>Lophotrochozoa</taxon>
        <taxon>Platyhelminthes</taxon>
        <taxon>Cestoda</taxon>
        <taxon>Eucestoda</taxon>
        <taxon>Cyclophyllidea</taxon>
        <taxon>Hymenolepididae</taxon>
        <taxon>Rodentolepis</taxon>
    </lineage>
</organism>
<dbReference type="AlphaFoldDB" id="A0A0R3TUQ9"/>
<feature type="compositionally biased region" description="Low complexity" evidence="2">
    <location>
        <begin position="12"/>
        <end position="27"/>
    </location>
</feature>
<dbReference type="GO" id="GO:0000981">
    <property type="term" value="F:DNA-binding transcription factor activity, RNA polymerase II-specific"/>
    <property type="evidence" value="ECO:0007669"/>
    <property type="project" value="TreeGrafter"/>
</dbReference>
<dbReference type="PANTHER" id="PTHR23349:SF108">
    <property type="entry name" value="BHLH DOMAIN-CONTAINING PROTEIN"/>
    <property type="match status" value="1"/>
</dbReference>
<keyword evidence="5" id="KW-1185">Reference proteome</keyword>
<evidence type="ECO:0000259" key="3">
    <source>
        <dbReference type="PROSITE" id="PS50888"/>
    </source>
</evidence>
<dbReference type="SUPFAM" id="SSF47459">
    <property type="entry name" value="HLH, helix-loop-helix DNA-binding domain"/>
    <property type="match status" value="1"/>
</dbReference>
<dbReference type="CDD" id="cd11418">
    <property type="entry name" value="bHLH_TS_ASCL"/>
    <property type="match status" value="1"/>
</dbReference>
<feature type="region of interest" description="Disordered" evidence="2">
    <location>
        <begin position="1"/>
        <end position="77"/>
    </location>
</feature>
<dbReference type="OrthoDB" id="5976910at2759"/>
<evidence type="ECO:0000313" key="4">
    <source>
        <dbReference type="EMBL" id="VDO10597.1"/>
    </source>
</evidence>
<reference evidence="4 5" key="2">
    <citation type="submission" date="2018-11" db="EMBL/GenBank/DDBJ databases">
        <authorList>
            <consortium name="Pathogen Informatics"/>
        </authorList>
    </citation>
    <scope>NUCLEOTIDE SEQUENCE [LARGE SCALE GENOMIC DNA]</scope>
</reference>
<dbReference type="PROSITE" id="PS50888">
    <property type="entry name" value="BHLH"/>
    <property type="match status" value="1"/>
</dbReference>
<dbReference type="PANTHER" id="PTHR23349">
    <property type="entry name" value="BASIC HELIX-LOOP-HELIX TRANSCRIPTION FACTOR, TWIST"/>
    <property type="match status" value="1"/>
</dbReference>
<dbReference type="GO" id="GO:0046983">
    <property type="term" value="F:protein dimerization activity"/>
    <property type="evidence" value="ECO:0007669"/>
    <property type="project" value="InterPro"/>
</dbReference>
<proteinExistence type="predicted"/>
<evidence type="ECO:0000256" key="2">
    <source>
        <dbReference type="SAM" id="MobiDB-lite"/>
    </source>
</evidence>